<evidence type="ECO:0000313" key="2">
    <source>
        <dbReference type="Proteomes" id="UP000482155"/>
    </source>
</evidence>
<dbReference type="RefSeq" id="WP_163967099.1">
    <property type="nucleotide sequence ID" value="NZ_JAAIVB010000069.1"/>
</dbReference>
<gene>
    <name evidence="1" type="ORF">G3574_19675</name>
</gene>
<reference evidence="1 2" key="1">
    <citation type="submission" date="2020-02" db="EMBL/GenBank/DDBJ databases">
        <authorList>
            <person name="Kim M.K."/>
        </authorList>
    </citation>
    <scope>NUCLEOTIDE SEQUENCE [LARGE SCALE GENOMIC DNA]</scope>
    <source>
        <strain evidence="1 2">17J57-3</strain>
    </source>
</reference>
<dbReference type="AlphaFoldDB" id="A0A6B3SRA9"/>
<organism evidence="1 2">
    <name type="scientific">Noviherbaspirillum galbum</name>
    <dbReference type="NCBI Taxonomy" id="2709383"/>
    <lineage>
        <taxon>Bacteria</taxon>
        <taxon>Pseudomonadati</taxon>
        <taxon>Pseudomonadota</taxon>
        <taxon>Betaproteobacteria</taxon>
        <taxon>Burkholderiales</taxon>
        <taxon>Oxalobacteraceae</taxon>
        <taxon>Noviherbaspirillum</taxon>
    </lineage>
</organism>
<evidence type="ECO:0000313" key="1">
    <source>
        <dbReference type="EMBL" id="NEX63307.1"/>
    </source>
</evidence>
<dbReference type="EMBL" id="JAAIVB010000069">
    <property type="protein sequence ID" value="NEX63307.1"/>
    <property type="molecule type" value="Genomic_DNA"/>
</dbReference>
<comment type="caution">
    <text evidence="1">The sequence shown here is derived from an EMBL/GenBank/DDBJ whole genome shotgun (WGS) entry which is preliminary data.</text>
</comment>
<sequence length="126" mass="13740">MIASLMDTAGVKPTLDGAQSEKCQQKHTHQFCAVTATRMFLIVLTTVPEAAFIDAAASGILEWMNRWLRNGYGLAPALRSLFKNWLIIGMDTSDNFVDFGQPIQTVGAKANMLLSGPAHCHPQHPS</sequence>
<name>A0A6B3SRA9_9BURK</name>
<accession>A0A6B3SRA9</accession>
<keyword evidence="2" id="KW-1185">Reference proteome</keyword>
<protein>
    <submittedName>
        <fullName evidence="1">Uncharacterized protein</fullName>
    </submittedName>
</protein>
<proteinExistence type="predicted"/>
<dbReference type="Proteomes" id="UP000482155">
    <property type="component" value="Unassembled WGS sequence"/>
</dbReference>